<dbReference type="PATRIC" id="fig|246787.4.peg.1155"/>
<proteinExistence type="predicted"/>
<evidence type="ECO:0008006" key="5">
    <source>
        <dbReference type="Google" id="ProtNLM"/>
    </source>
</evidence>
<keyword evidence="1" id="KW-0479">Metal-binding</keyword>
<dbReference type="EMBL" id="CP012801">
    <property type="protein sequence ID" value="ALJ58382.1"/>
    <property type="molecule type" value="Genomic_DNA"/>
</dbReference>
<evidence type="ECO:0000313" key="3">
    <source>
        <dbReference type="EMBL" id="ALJ58382.1"/>
    </source>
</evidence>
<reference evidence="3 4" key="1">
    <citation type="journal article" date="2015" name="Science">
        <title>Genetic determinants of in vivo fitness and diet responsiveness in multiple human gut Bacteroides.</title>
        <authorList>
            <person name="Wu M."/>
            <person name="McNulty N.P."/>
            <person name="Rodionov D.A."/>
            <person name="Khoroshkin M.S."/>
            <person name="Griffin N.W."/>
            <person name="Cheng J."/>
            <person name="Latreille P."/>
            <person name="Kerstetter R.A."/>
            <person name="Terrapon N."/>
            <person name="Henrissat B."/>
            <person name="Osterman A.L."/>
            <person name="Gordon J.I."/>
        </authorList>
    </citation>
    <scope>NUCLEOTIDE SEQUENCE [LARGE SCALE GENOMIC DNA]</scope>
    <source>
        <strain evidence="3 4">WH2</strain>
    </source>
</reference>
<organism evidence="3 4">
    <name type="scientific">Bacteroides cellulosilyticus</name>
    <dbReference type="NCBI Taxonomy" id="246787"/>
    <lineage>
        <taxon>Bacteria</taxon>
        <taxon>Pseudomonadati</taxon>
        <taxon>Bacteroidota</taxon>
        <taxon>Bacteroidia</taxon>
        <taxon>Bacteroidales</taxon>
        <taxon>Bacteroidaceae</taxon>
        <taxon>Bacteroides</taxon>
    </lineage>
</organism>
<dbReference type="InterPro" id="IPR012334">
    <property type="entry name" value="Pectin_lyas_fold"/>
</dbReference>
<name>A0A0P0FLN7_9BACE</name>
<evidence type="ECO:0000256" key="2">
    <source>
        <dbReference type="ARBA" id="ARBA00023180"/>
    </source>
</evidence>
<sequence length="464" mass="50564">MRYATIGILLLAWVLLACDEKEEVSGPSVPFPDYGVVLAFPGAEGYGRNAVGGRHGEVYHVTTLADSGKGSLRDAVSKPGRIVVFDVAGIIRLQSSLAFSKNLTIAAQTAPGDGIVIYGNHVSFSGADNVICRYLRIRMGVNGKDGKDAAGVAYGSNMIFDHMSVTWGRDECFSINGDPKKPGDQPRNITIQNSFIGQGLQPHSCGGLIQTTAENGVTLYRNLYIDNKTRNPKVKGLNQFVNNVVYNWGNGGAYIMGDTEQTSEADIRNNYFIVGATLNYDGKTLGATAPFTRYNEHFRAHLSGNYYDENKDGVLNGRELTREDCTKRKQESGTEVVITPTFLDKPSDVHPTVEGLMTARDAYEWIVQHGGASLPARDQVDSYLVEELTSLGKKGGIILTEMDLPTQGPGKIKLGTKPLDMDNDGMPDDFEDTYGLDKNDPSDAMKIASNGYTNIENYIFLINK</sequence>
<dbReference type="InterPro" id="IPR052063">
    <property type="entry name" value="Polysaccharide_Lyase_1"/>
</dbReference>
<dbReference type="GO" id="GO:0046872">
    <property type="term" value="F:metal ion binding"/>
    <property type="evidence" value="ECO:0007669"/>
    <property type="project" value="UniProtKB-KW"/>
</dbReference>
<dbReference type="RefSeq" id="WP_029428411.1">
    <property type="nucleotide sequence ID" value="NZ_CP012801.1"/>
</dbReference>
<dbReference type="AlphaFoldDB" id="A0A0P0FLN7"/>
<dbReference type="PROSITE" id="PS51257">
    <property type="entry name" value="PROKAR_LIPOPROTEIN"/>
    <property type="match status" value="1"/>
</dbReference>
<evidence type="ECO:0000313" key="4">
    <source>
        <dbReference type="Proteomes" id="UP000061809"/>
    </source>
</evidence>
<dbReference type="InterPro" id="IPR011050">
    <property type="entry name" value="Pectin_lyase_fold/virulence"/>
</dbReference>
<keyword evidence="2" id="KW-0325">Glycoprotein</keyword>
<protein>
    <recommendedName>
        <fullName evidence="5">Pectate lyase</fullName>
    </recommendedName>
</protein>
<accession>A0A0P0FLN7</accession>
<gene>
    <name evidence="3" type="ORF">BcellWH2_01120</name>
</gene>
<evidence type="ECO:0000256" key="1">
    <source>
        <dbReference type="ARBA" id="ARBA00022723"/>
    </source>
</evidence>
<dbReference type="PANTHER" id="PTHR42970">
    <property type="entry name" value="PECTATE LYASE C-RELATED"/>
    <property type="match status" value="1"/>
</dbReference>
<dbReference type="PANTHER" id="PTHR42970:SF1">
    <property type="entry name" value="PECTATE LYASE C-RELATED"/>
    <property type="match status" value="1"/>
</dbReference>
<dbReference type="SUPFAM" id="SSF51126">
    <property type="entry name" value="Pectin lyase-like"/>
    <property type="match status" value="1"/>
</dbReference>
<dbReference type="Gene3D" id="2.160.20.10">
    <property type="entry name" value="Single-stranded right-handed beta-helix, Pectin lyase-like"/>
    <property type="match status" value="1"/>
</dbReference>
<dbReference type="KEGG" id="bcel:BcellWH2_01120"/>
<dbReference type="Proteomes" id="UP000061809">
    <property type="component" value="Chromosome"/>
</dbReference>